<name>A0A644WY94_9ZZZZ</name>
<dbReference type="AlphaFoldDB" id="A0A644WY94"/>
<reference evidence="1" key="1">
    <citation type="submission" date="2019-08" db="EMBL/GenBank/DDBJ databases">
        <authorList>
            <person name="Kucharzyk K."/>
            <person name="Murdoch R.W."/>
            <person name="Higgins S."/>
            <person name="Loffler F."/>
        </authorList>
    </citation>
    <scope>NUCLEOTIDE SEQUENCE</scope>
</reference>
<dbReference type="InterPro" id="IPR027417">
    <property type="entry name" value="P-loop_NTPase"/>
</dbReference>
<organism evidence="1">
    <name type="scientific">bioreactor metagenome</name>
    <dbReference type="NCBI Taxonomy" id="1076179"/>
    <lineage>
        <taxon>unclassified sequences</taxon>
        <taxon>metagenomes</taxon>
        <taxon>ecological metagenomes</taxon>
    </lineage>
</organism>
<dbReference type="SUPFAM" id="SSF52540">
    <property type="entry name" value="P-loop containing nucleoside triphosphate hydrolases"/>
    <property type="match status" value="1"/>
</dbReference>
<evidence type="ECO:0000313" key="1">
    <source>
        <dbReference type="EMBL" id="MPM07013.1"/>
    </source>
</evidence>
<gene>
    <name evidence="1" type="ORF">SDC9_53317</name>
</gene>
<accession>A0A644WY94</accession>
<dbReference type="EMBL" id="VSSQ01001290">
    <property type="protein sequence ID" value="MPM07013.1"/>
    <property type="molecule type" value="Genomic_DNA"/>
</dbReference>
<proteinExistence type="predicted"/>
<protein>
    <submittedName>
        <fullName evidence="1">Uncharacterized protein</fullName>
    </submittedName>
</protein>
<comment type="caution">
    <text evidence="1">The sequence shown here is derived from an EMBL/GenBank/DDBJ whole genome shotgun (WGS) entry which is preliminary data.</text>
</comment>
<sequence length="716" mass="81539">MSNKNMKFTMADNTISLYKLRNKIGSLKLDAFDYSINQTSSLRLIDNSNPKYVEPIFSLQASSTEEASFDEATIILISAAGATGKTSLTQHLSYELKAPVFDLSEHDPVASNSLTGLLYNSMDLSDFTDYSTKLKTGKATMIIDALDEGFLKTTVDGFYAFLDNIVKMSTGAQNIPFVLLGRTNIVELVTLYLESKGVKVALLQIEPFTVDAAKSFIDKHVSSDSKTKFTEQYNAVRDYIVDAIEGFFKNQSEINHKQYLQFIGYAPVLLAISTLLNDNNNYHALLEDLRSNNRRNIQLVIDIIERILKRDKEEKIDKILLPTLNAGRDTSFIELALKNTYTIEEQCMRLLSKQLGEEYNPSITGDTYFDVEYNKQIKSWLDEHPFLSNGKIQNVVFESYIIAKLIEKEQYKDYVYLYLQSRFRNAYMLFYIFEELVNSDRIVDKDFISYLFDSLKALDKKGHYSTMELTLQSSDQVTGDLEGELTFFKANNDNEDCCYTVKANKTDSLSLGSEISNIIIDFPLTIKLSSNKTDCIPPVYIKCDTIVCASSEILLNSSLQEDNVVFECENFEVECSQKGTFPTLTNQGSPNKDQFKIICKNKLTFPFVEYYSDNSLQKVSPDIVEKYQKMRRIFLMFRAHSKGDLARFKEKIDNRIGNSQVGKNVIAALLKNGIIYSKEIMYFVDSKKMASELGVKYNDIRSSIINDKIQSFLSKI</sequence>